<reference evidence="2" key="1">
    <citation type="journal article" date="2020" name="Stud. Mycol.">
        <title>101 Dothideomycetes genomes: a test case for predicting lifestyles and emergence of pathogens.</title>
        <authorList>
            <person name="Haridas S."/>
            <person name="Albert R."/>
            <person name="Binder M."/>
            <person name="Bloem J."/>
            <person name="Labutti K."/>
            <person name="Salamov A."/>
            <person name="Andreopoulos B."/>
            <person name="Baker S."/>
            <person name="Barry K."/>
            <person name="Bills G."/>
            <person name="Bluhm B."/>
            <person name="Cannon C."/>
            <person name="Castanera R."/>
            <person name="Culley D."/>
            <person name="Daum C."/>
            <person name="Ezra D."/>
            <person name="Gonzalez J."/>
            <person name="Henrissat B."/>
            <person name="Kuo A."/>
            <person name="Liang C."/>
            <person name="Lipzen A."/>
            <person name="Lutzoni F."/>
            <person name="Magnuson J."/>
            <person name="Mondo S."/>
            <person name="Nolan M."/>
            <person name="Ohm R."/>
            <person name="Pangilinan J."/>
            <person name="Park H.-J."/>
            <person name="Ramirez L."/>
            <person name="Alfaro M."/>
            <person name="Sun H."/>
            <person name="Tritt A."/>
            <person name="Yoshinaga Y."/>
            <person name="Zwiers L.-H."/>
            <person name="Turgeon B."/>
            <person name="Goodwin S."/>
            <person name="Spatafora J."/>
            <person name="Crous P."/>
            <person name="Grigoriev I."/>
        </authorList>
    </citation>
    <scope>NUCLEOTIDE SEQUENCE</scope>
    <source>
        <strain evidence="2">CBS 133067</strain>
    </source>
</reference>
<evidence type="ECO:0000256" key="1">
    <source>
        <dbReference type="SAM" id="MobiDB-lite"/>
    </source>
</evidence>
<proteinExistence type="predicted"/>
<feature type="region of interest" description="Disordered" evidence="1">
    <location>
        <begin position="45"/>
        <end position="67"/>
    </location>
</feature>
<dbReference type="Proteomes" id="UP000799772">
    <property type="component" value="Unassembled WGS sequence"/>
</dbReference>
<sequence>MTGRNINKLGQAAKAATAATVLSRAAVGPVSSIIGSQMTAGASIRATSSASNGKDQSQLPERPKPARLAPALPEESRGEAYSNQTPYPPFYTSLRLHFGNLLTALGPMYVHCLGSWEGFSEMLQDVGAIVFGIHMLDSQRPLSRIQAEIEMQQVAMAFERLRKRGESERENLEKWVDVEHVLSTIERAKWTLGPDGRHHWPEK</sequence>
<feature type="compositionally biased region" description="Polar residues" evidence="1">
    <location>
        <begin position="45"/>
        <end position="58"/>
    </location>
</feature>
<protein>
    <submittedName>
        <fullName evidence="2">Uncharacterized protein</fullName>
    </submittedName>
</protein>
<gene>
    <name evidence="2" type="ORF">NA57DRAFT_54682</name>
</gene>
<name>A0A9P4IGK0_9PEZI</name>
<dbReference type="AlphaFoldDB" id="A0A9P4IGK0"/>
<evidence type="ECO:0000313" key="2">
    <source>
        <dbReference type="EMBL" id="KAF2100604.1"/>
    </source>
</evidence>
<dbReference type="EMBL" id="ML978124">
    <property type="protein sequence ID" value="KAF2100604.1"/>
    <property type="molecule type" value="Genomic_DNA"/>
</dbReference>
<accession>A0A9P4IGK0</accession>
<comment type="caution">
    <text evidence="2">The sequence shown here is derived from an EMBL/GenBank/DDBJ whole genome shotgun (WGS) entry which is preliminary data.</text>
</comment>
<organism evidence="2 3">
    <name type="scientific">Rhizodiscina lignyota</name>
    <dbReference type="NCBI Taxonomy" id="1504668"/>
    <lineage>
        <taxon>Eukaryota</taxon>
        <taxon>Fungi</taxon>
        <taxon>Dikarya</taxon>
        <taxon>Ascomycota</taxon>
        <taxon>Pezizomycotina</taxon>
        <taxon>Dothideomycetes</taxon>
        <taxon>Pleosporomycetidae</taxon>
        <taxon>Aulographales</taxon>
        <taxon>Rhizodiscinaceae</taxon>
        <taxon>Rhizodiscina</taxon>
    </lineage>
</organism>
<keyword evidence="3" id="KW-1185">Reference proteome</keyword>
<evidence type="ECO:0000313" key="3">
    <source>
        <dbReference type="Proteomes" id="UP000799772"/>
    </source>
</evidence>